<name>A0A0L0BR34_LUCCU</name>
<reference evidence="2 3" key="1">
    <citation type="journal article" date="2015" name="Nat. Commun.">
        <title>Lucilia cuprina genome unlocks parasitic fly biology to underpin future interventions.</title>
        <authorList>
            <person name="Anstead C.A."/>
            <person name="Korhonen P.K."/>
            <person name="Young N.D."/>
            <person name="Hall R.S."/>
            <person name="Jex A.R."/>
            <person name="Murali S.C."/>
            <person name="Hughes D.S."/>
            <person name="Lee S.F."/>
            <person name="Perry T."/>
            <person name="Stroehlein A.J."/>
            <person name="Ansell B.R."/>
            <person name="Breugelmans B."/>
            <person name="Hofmann A."/>
            <person name="Qu J."/>
            <person name="Dugan S."/>
            <person name="Lee S.L."/>
            <person name="Chao H."/>
            <person name="Dinh H."/>
            <person name="Han Y."/>
            <person name="Doddapaneni H.V."/>
            <person name="Worley K.C."/>
            <person name="Muzny D.M."/>
            <person name="Ioannidis P."/>
            <person name="Waterhouse R.M."/>
            <person name="Zdobnov E.M."/>
            <person name="James P.J."/>
            <person name="Bagnall N.H."/>
            <person name="Kotze A.C."/>
            <person name="Gibbs R.A."/>
            <person name="Richards S."/>
            <person name="Batterham P."/>
            <person name="Gasser R.B."/>
        </authorList>
    </citation>
    <scope>NUCLEOTIDE SEQUENCE [LARGE SCALE GENOMIC DNA]</scope>
    <source>
        <strain evidence="2 3">LS</strain>
        <tissue evidence="2">Full body</tissue>
    </source>
</reference>
<evidence type="ECO:0000313" key="2">
    <source>
        <dbReference type="EMBL" id="KNC22443.1"/>
    </source>
</evidence>
<feature type="region of interest" description="Disordered" evidence="1">
    <location>
        <begin position="127"/>
        <end position="149"/>
    </location>
</feature>
<feature type="region of interest" description="Disordered" evidence="1">
    <location>
        <begin position="212"/>
        <end position="247"/>
    </location>
</feature>
<proteinExistence type="predicted"/>
<protein>
    <submittedName>
        <fullName evidence="2">Uncharacterized protein</fullName>
    </submittedName>
</protein>
<evidence type="ECO:0000256" key="1">
    <source>
        <dbReference type="SAM" id="MobiDB-lite"/>
    </source>
</evidence>
<dbReference type="EMBL" id="JRES01001499">
    <property type="protein sequence ID" value="KNC22443.1"/>
    <property type="molecule type" value="Genomic_DNA"/>
</dbReference>
<feature type="region of interest" description="Disordered" evidence="1">
    <location>
        <begin position="167"/>
        <end position="199"/>
    </location>
</feature>
<gene>
    <name evidence="2" type="ORF">FF38_08847</name>
</gene>
<dbReference type="AlphaFoldDB" id="A0A0L0BR34"/>
<feature type="compositionally biased region" description="Low complexity" evidence="1">
    <location>
        <begin position="87"/>
        <end position="102"/>
    </location>
</feature>
<accession>A0A0L0BR34</accession>
<feature type="compositionally biased region" description="Low complexity" evidence="1">
    <location>
        <begin position="170"/>
        <end position="189"/>
    </location>
</feature>
<sequence length="415" mass="45674">MDSLTYNTEEIPNETHCNKDEEMQVETAPTAINNKNDNTNENTIATTTAKIATTAIINSNQETDLEAMSKDLEESTLQPQLPQIKETTTTNTSTSSEPLTTSYNSNTATDTTLATNICATTATATAATTTTPVSSNQFVTPQKPENKSIQLHASTSLKKKRNKFSKCLVGNSNNNKSSNSNSNIGGSINVDHHDSSSSLSNVLASNIKTSLSMTSLPPDEKQESRDGIKAKLKVERPYNSLKKNTDRNLTNQLAQMHSSSKNHASSNNKYNRYSWGSGHSSSSLHSSAATLGIGSGKDDLWAAIQTNYNYIMDTNLLDTCKEARCEIEGAVSVLEDTMDKSFKLLDDNNRNVGSCEDPKELRKWLRDMENKLENAPSLSEATMLTCAELESHLNEHTVSFLLKMFLFMMMMMFKI</sequence>
<organism evidence="2 3">
    <name type="scientific">Lucilia cuprina</name>
    <name type="common">Green bottle fly</name>
    <name type="synonym">Australian sheep blowfly</name>
    <dbReference type="NCBI Taxonomy" id="7375"/>
    <lineage>
        <taxon>Eukaryota</taxon>
        <taxon>Metazoa</taxon>
        <taxon>Ecdysozoa</taxon>
        <taxon>Arthropoda</taxon>
        <taxon>Hexapoda</taxon>
        <taxon>Insecta</taxon>
        <taxon>Pterygota</taxon>
        <taxon>Neoptera</taxon>
        <taxon>Endopterygota</taxon>
        <taxon>Diptera</taxon>
        <taxon>Brachycera</taxon>
        <taxon>Muscomorpha</taxon>
        <taxon>Oestroidea</taxon>
        <taxon>Calliphoridae</taxon>
        <taxon>Luciliinae</taxon>
        <taxon>Lucilia</taxon>
    </lineage>
</organism>
<keyword evidence="3" id="KW-1185">Reference proteome</keyword>
<comment type="caution">
    <text evidence="2">The sequence shown here is derived from an EMBL/GenBank/DDBJ whole genome shotgun (WGS) entry which is preliminary data.</text>
</comment>
<feature type="region of interest" description="Disordered" evidence="1">
    <location>
        <begin position="74"/>
        <end position="107"/>
    </location>
</feature>
<evidence type="ECO:0000313" key="3">
    <source>
        <dbReference type="Proteomes" id="UP000037069"/>
    </source>
</evidence>
<dbReference type="STRING" id="7375.A0A0L0BR34"/>
<feature type="compositionally biased region" description="Basic and acidic residues" evidence="1">
    <location>
        <begin position="218"/>
        <end position="236"/>
    </location>
</feature>
<dbReference type="OrthoDB" id="10041151at2759"/>
<dbReference type="Proteomes" id="UP000037069">
    <property type="component" value="Unassembled WGS sequence"/>
</dbReference>